<accession>A0A3E2WWU5</accession>
<evidence type="ECO:0000313" key="1">
    <source>
        <dbReference type="EMBL" id="RGC31786.1"/>
    </source>
</evidence>
<sequence length="87" mass="10268">MQDAKQNKGDKTKQKHAYYKIDHIAPPYDISIHLIICRLRHKYSNNFTVPGFYGEIIKFCIREEISRNYFKNQTAAKYRCSSGAHEK</sequence>
<dbReference type="Proteomes" id="UP000261111">
    <property type="component" value="Unassembled WGS sequence"/>
</dbReference>
<dbReference type="AlphaFoldDB" id="A0A3E2WWU5"/>
<reference evidence="1 2" key="1">
    <citation type="submission" date="2018-08" db="EMBL/GenBank/DDBJ databases">
        <title>A genome reference for cultivated species of the human gut microbiota.</title>
        <authorList>
            <person name="Zou Y."/>
            <person name="Xue W."/>
            <person name="Luo G."/>
        </authorList>
    </citation>
    <scope>NUCLEOTIDE SEQUENCE [LARGE SCALE GENOMIC DNA]</scope>
    <source>
        <strain evidence="1 2">AF19-21</strain>
    </source>
</reference>
<organism evidence="1 2">
    <name type="scientific">Hungatella hathewayi</name>
    <dbReference type="NCBI Taxonomy" id="154046"/>
    <lineage>
        <taxon>Bacteria</taxon>
        <taxon>Bacillati</taxon>
        <taxon>Bacillota</taxon>
        <taxon>Clostridia</taxon>
        <taxon>Lachnospirales</taxon>
        <taxon>Lachnospiraceae</taxon>
        <taxon>Hungatella</taxon>
    </lineage>
</organism>
<dbReference type="EMBL" id="QVIA01000011">
    <property type="protein sequence ID" value="RGC31786.1"/>
    <property type="molecule type" value="Genomic_DNA"/>
</dbReference>
<name>A0A3E2WWU5_9FIRM</name>
<evidence type="ECO:0000313" key="2">
    <source>
        <dbReference type="Proteomes" id="UP000261111"/>
    </source>
</evidence>
<gene>
    <name evidence="1" type="ORF">DWX41_11180</name>
</gene>
<protein>
    <submittedName>
        <fullName evidence="1">Uncharacterized protein</fullName>
    </submittedName>
</protein>
<comment type="caution">
    <text evidence="1">The sequence shown here is derived from an EMBL/GenBank/DDBJ whole genome shotgun (WGS) entry which is preliminary data.</text>
</comment>
<proteinExistence type="predicted"/>